<evidence type="ECO:0000256" key="1">
    <source>
        <dbReference type="SAM" id="MobiDB-lite"/>
    </source>
</evidence>
<feature type="transmembrane region" description="Helical" evidence="2">
    <location>
        <begin position="65"/>
        <end position="88"/>
    </location>
</feature>
<evidence type="ECO:0000313" key="3">
    <source>
        <dbReference type="EMBL" id="SPT55345.1"/>
    </source>
</evidence>
<organism evidence="3 4">
    <name type="scientific">Schaalia odontolytica</name>
    <dbReference type="NCBI Taxonomy" id="1660"/>
    <lineage>
        <taxon>Bacteria</taxon>
        <taxon>Bacillati</taxon>
        <taxon>Actinomycetota</taxon>
        <taxon>Actinomycetes</taxon>
        <taxon>Actinomycetales</taxon>
        <taxon>Actinomycetaceae</taxon>
        <taxon>Schaalia</taxon>
    </lineage>
</organism>
<feature type="transmembrane region" description="Helical" evidence="2">
    <location>
        <begin position="109"/>
        <end position="128"/>
    </location>
</feature>
<feature type="transmembrane region" description="Helical" evidence="2">
    <location>
        <begin position="165"/>
        <end position="183"/>
    </location>
</feature>
<evidence type="ECO:0000313" key="4">
    <source>
        <dbReference type="Proteomes" id="UP000250192"/>
    </source>
</evidence>
<feature type="compositionally biased region" description="Basic residues" evidence="1">
    <location>
        <begin position="32"/>
        <end position="41"/>
    </location>
</feature>
<keyword evidence="2" id="KW-1133">Transmembrane helix</keyword>
<protein>
    <recommendedName>
        <fullName evidence="5">YwiC-like protein</fullName>
    </recommendedName>
</protein>
<gene>
    <name evidence="3" type="ORF">NCTC9935_00843</name>
</gene>
<keyword evidence="2" id="KW-0812">Transmembrane</keyword>
<feature type="region of interest" description="Disordered" evidence="1">
    <location>
        <begin position="1"/>
        <end position="41"/>
    </location>
</feature>
<accession>A0A2X0U4Z5</accession>
<feature type="compositionally biased region" description="Basic and acidic residues" evidence="1">
    <location>
        <begin position="15"/>
        <end position="24"/>
    </location>
</feature>
<evidence type="ECO:0000256" key="2">
    <source>
        <dbReference type="SAM" id="Phobius"/>
    </source>
</evidence>
<proteinExistence type="predicted"/>
<dbReference type="Proteomes" id="UP000250192">
    <property type="component" value="Unassembled WGS sequence"/>
</dbReference>
<feature type="transmembrane region" description="Helical" evidence="2">
    <location>
        <begin position="134"/>
        <end position="153"/>
    </location>
</feature>
<name>A0A2X0U4Z5_9ACTO</name>
<dbReference type="EMBL" id="UAPR01000002">
    <property type="protein sequence ID" value="SPT55345.1"/>
    <property type="molecule type" value="Genomic_DNA"/>
</dbReference>
<feature type="transmembrane region" description="Helical" evidence="2">
    <location>
        <begin position="224"/>
        <end position="244"/>
    </location>
</feature>
<reference evidence="3 4" key="1">
    <citation type="submission" date="2018-06" db="EMBL/GenBank/DDBJ databases">
        <authorList>
            <consortium name="Pathogen Informatics"/>
            <person name="Doyle S."/>
        </authorList>
    </citation>
    <scope>NUCLEOTIDE SEQUENCE [LARGE SCALE GENOMIC DNA]</scope>
    <source>
        <strain evidence="3 4">NCTC9935</strain>
    </source>
</reference>
<dbReference type="AlphaFoldDB" id="A0A2X0U4Z5"/>
<evidence type="ECO:0008006" key="5">
    <source>
        <dbReference type="Google" id="ProtNLM"/>
    </source>
</evidence>
<dbReference type="InterPro" id="IPR025576">
    <property type="entry name" value="YwiC"/>
</dbReference>
<feature type="transmembrane region" description="Helical" evidence="2">
    <location>
        <begin position="189"/>
        <end position="212"/>
    </location>
</feature>
<sequence length="300" mass="32986">MHSAAPQTQPTLERTPGKSRDRATGRPQNGPKPRHHNNPRMRKLARDGWISDQHGAWTMMAFPPLLGWALSFTFSWMVVLMLVAWAMAFQMFSAVCLWVKTPAKRRSRIAPAVITYAVLAALPGATLLALRPQLLWWAIAFAPLASSALYLVWKGRERSLSARAASILAGNIMGPVAFSLAIADGSPAAVTLHAWATCAAFGLHYIGTVPLVRSMIRGRKDPRWAVGSTLLHAAFTLCAAVAWWFGALTIWPVLMWACLTARAWVMPTLNRTRARPFSPKMIGFSELGWSILLIASLLIP</sequence>
<keyword evidence="4" id="KW-1185">Reference proteome</keyword>
<keyword evidence="2" id="KW-0472">Membrane</keyword>
<feature type="compositionally biased region" description="Polar residues" evidence="1">
    <location>
        <begin position="1"/>
        <end position="12"/>
    </location>
</feature>
<feature type="transmembrane region" description="Helical" evidence="2">
    <location>
        <begin position="250"/>
        <end position="269"/>
    </location>
</feature>
<feature type="transmembrane region" description="Helical" evidence="2">
    <location>
        <begin position="281"/>
        <end position="299"/>
    </location>
</feature>
<dbReference type="STRING" id="1660.APY09_02205"/>
<dbReference type="Pfam" id="PF14256">
    <property type="entry name" value="YwiC"/>
    <property type="match status" value="1"/>
</dbReference>